<dbReference type="PANTHER" id="PTHR37421">
    <property type="entry name" value="UPF0260 PROTEIN YCGN"/>
    <property type="match status" value="1"/>
</dbReference>
<protein>
    <recommendedName>
        <fullName evidence="1">UPF0260 protein SAMN02583745_02403</fullName>
    </recommendedName>
</protein>
<dbReference type="Pfam" id="PF03692">
    <property type="entry name" value="CxxCxxCC"/>
    <property type="match status" value="1"/>
</dbReference>
<name>A0A1I0EK87_9GAMM</name>
<dbReference type="RefSeq" id="WP_093321454.1">
    <property type="nucleotide sequence ID" value="NZ_FOHV01000027.1"/>
</dbReference>
<dbReference type="NCBIfam" id="NF003507">
    <property type="entry name" value="PRK05170.2-5"/>
    <property type="match status" value="1"/>
</dbReference>
<proteinExistence type="inferred from homology"/>
<evidence type="ECO:0000256" key="1">
    <source>
        <dbReference type="HAMAP-Rule" id="MF_00676"/>
    </source>
</evidence>
<dbReference type="STRING" id="1123402.SAMN02583745_02403"/>
<dbReference type="AlphaFoldDB" id="A0A1I0EK87"/>
<evidence type="ECO:0000313" key="2">
    <source>
        <dbReference type="EMBL" id="SET45079.1"/>
    </source>
</evidence>
<dbReference type="Proteomes" id="UP000242642">
    <property type="component" value="Unassembled WGS sequence"/>
</dbReference>
<accession>A0A1I0EK87</accession>
<dbReference type="NCBIfam" id="NF003501">
    <property type="entry name" value="PRK05170.1-5"/>
    <property type="match status" value="1"/>
</dbReference>
<reference evidence="3" key="1">
    <citation type="submission" date="2016-10" db="EMBL/GenBank/DDBJ databases">
        <authorList>
            <person name="Varghese N."/>
            <person name="Submissions S."/>
        </authorList>
    </citation>
    <scope>NUCLEOTIDE SEQUENCE [LARGE SCALE GENOMIC DNA]</scope>
    <source>
        <strain evidence="3">DSM 18579</strain>
    </source>
</reference>
<dbReference type="OrthoDB" id="9786855at2"/>
<evidence type="ECO:0000313" key="3">
    <source>
        <dbReference type="Proteomes" id="UP000242642"/>
    </source>
</evidence>
<dbReference type="InterPro" id="IPR005358">
    <property type="entry name" value="Puta_zinc/iron-chelating_dom"/>
</dbReference>
<dbReference type="InterPro" id="IPR008228">
    <property type="entry name" value="UCP006173"/>
</dbReference>
<organism evidence="2 3">
    <name type="scientific">Thorsellia anophelis DSM 18579</name>
    <dbReference type="NCBI Taxonomy" id="1123402"/>
    <lineage>
        <taxon>Bacteria</taxon>
        <taxon>Pseudomonadati</taxon>
        <taxon>Pseudomonadota</taxon>
        <taxon>Gammaproteobacteria</taxon>
        <taxon>Enterobacterales</taxon>
        <taxon>Thorselliaceae</taxon>
        <taxon>Thorsellia</taxon>
    </lineage>
</organism>
<dbReference type="PANTHER" id="PTHR37421:SF1">
    <property type="entry name" value="UPF0260 PROTEIN YCGN"/>
    <property type="match status" value="1"/>
</dbReference>
<gene>
    <name evidence="2" type="ORF">SAMN02583745_02403</name>
</gene>
<dbReference type="EMBL" id="FOHV01000027">
    <property type="protein sequence ID" value="SET45079.1"/>
    <property type="molecule type" value="Genomic_DNA"/>
</dbReference>
<sequence length="150" mass="17426">MDKITKNELPFWQSKTLEEMTDNEWESLCDGCAQCCLHKLIDADTDVIYYTNVACNQLNIQTCSCKNYEIRFDLAEDCIKLTREKVDEFEWLPSTCAYRLVSEGKDIPAWHPLKVKTKSLMHANRITVSHMAVPESQVVDWEDHILNLPK</sequence>
<comment type="similarity">
    <text evidence="1">Belongs to the UPF0260 family.</text>
</comment>
<dbReference type="HAMAP" id="MF_00676">
    <property type="entry name" value="UPF0260"/>
    <property type="match status" value="1"/>
</dbReference>
<keyword evidence="3" id="KW-1185">Reference proteome</keyword>
<dbReference type="PIRSF" id="PIRSF006173">
    <property type="entry name" value="UCP006173"/>
    <property type="match status" value="1"/>
</dbReference>